<organism evidence="1 2">
    <name type="scientific">Lipomyces orientalis</name>
    <dbReference type="NCBI Taxonomy" id="1233043"/>
    <lineage>
        <taxon>Eukaryota</taxon>
        <taxon>Fungi</taxon>
        <taxon>Dikarya</taxon>
        <taxon>Ascomycota</taxon>
        <taxon>Saccharomycotina</taxon>
        <taxon>Lipomycetes</taxon>
        <taxon>Lipomycetales</taxon>
        <taxon>Lipomycetaceae</taxon>
        <taxon>Lipomyces</taxon>
    </lineage>
</organism>
<dbReference type="Proteomes" id="UP001489719">
    <property type="component" value="Unassembled WGS sequence"/>
</dbReference>
<gene>
    <name evidence="1" type="ORF">V1517DRAFT_308221</name>
</gene>
<accession>A0ACC3TM73</accession>
<dbReference type="EMBL" id="MU970081">
    <property type="protein sequence ID" value="KAK9322233.1"/>
    <property type="molecule type" value="Genomic_DNA"/>
</dbReference>
<comment type="caution">
    <text evidence="1">The sequence shown here is derived from an EMBL/GenBank/DDBJ whole genome shotgun (WGS) entry which is preliminary data.</text>
</comment>
<reference evidence="2" key="1">
    <citation type="journal article" date="2024" name="Front. Bioeng. Biotechnol.">
        <title>Genome-scale model development and genomic sequencing of the oleaginous clade Lipomyces.</title>
        <authorList>
            <person name="Czajka J.J."/>
            <person name="Han Y."/>
            <person name="Kim J."/>
            <person name="Mondo S.J."/>
            <person name="Hofstad B.A."/>
            <person name="Robles A."/>
            <person name="Haridas S."/>
            <person name="Riley R."/>
            <person name="LaButti K."/>
            <person name="Pangilinan J."/>
            <person name="Andreopoulos W."/>
            <person name="Lipzen A."/>
            <person name="Yan J."/>
            <person name="Wang M."/>
            <person name="Ng V."/>
            <person name="Grigoriev I.V."/>
            <person name="Spatafora J.W."/>
            <person name="Magnuson J.K."/>
            <person name="Baker S.E."/>
            <person name="Pomraning K.R."/>
        </authorList>
    </citation>
    <scope>NUCLEOTIDE SEQUENCE [LARGE SCALE GENOMIC DNA]</scope>
    <source>
        <strain evidence="2">CBS 10300</strain>
    </source>
</reference>
<name>A0ACC3TM73_9ASCO</name>
<evidence type="ECO:0000313" key="2">
    <source>
        <dbReference type="Proteomes" id="UP001489719"/>
    </source>
</evidence>
<keyword evidence="2" id="KW-1185">Reference proteome</keyword>
<proteinExistence type="predicted"/>
<protein>
    <submittedName>
        <fullName evidence="1">Uncharacterized protein</fullName>
    </submittedName>
</protein>
<evidence type="ECO:0000313" key="1">
    <source>
        <dbReference type="EMBL" id="KAK9322233.1"/>
    </source>
</evidence>
<sequence>MVIEDIVSLSLNDNAGVSRPATNSPPSAAPKPAAHFEHVETVDLHRSKSDDSLYSLLTASTKSTTIAHASSLTRLRHRDLAPVADGLSDVASTGSRCLSRQTSTDSSGATIPILSVLDVIPSSFDDIYPPEVLLLFPPQPPHHSYPYHSRHAWSSSSSNHVSDEGLFSSFGIADLYLRRPSFTRRDLIDWELNDLRSLCIVAELKPDWLPDAPTPTASNRQLLAQAVPLLREENFRLILLPLSADDATIIDTLVNSDLYVEFGFSMNHRARLARETIDICLRSRHDKSGLTKPEWRRLIDNYLLALGCEAQGRVDFKKAVMNRALRNREQQLAKGRGNLLKRVLLNRATSSTGVLPSRASGPVTATAALKTKMTPSSLSASTSSSPSLQAATAFLSRTTKSTTEFFQNLGPKASLSSSPETVAASSSSQQIPQHVIIPNFSSTATSSPPANSSILVSRAEQKLIWREVQILLYTRLGLDWEPTELAF</sequence>